<protein>
    <submittedName>
        <fullName evidence="1">Uncharacterized protein</fullName>
    </submittedName>
</protein>
<accession>A0AAV4D372</accession>
<dbReference type="EMBL" id="BLXT01007329">
    <property type="protein sequence ID" value="GFO38636.1"/>
    <property type="molecule type" value="Genomic_DNA"/>
</dbReference>
<reference evidence="1 2" key="1">
    <citation type="journal article" date="2021" name="Elife">
        <title>Chloroplast acquisition without the gene transfer in kleptoplastic sea slugs, Plakobranchus ocellatus.</title>
        <authorList>
            <person name="Maeda T."/>
            <person name="Takahashi S."/>
            <person name="Yoshida T."/>
            <person name="Shimamura S."/>
            <person name="Takaki Y."/>
            <person name="Nagai Y."/>
            <person name="Toyoda A."/>
            <person name="Suzuki Y."/>
            <person name="Arimoto A."/>
            <person name="Ishii H."/>
            <person name="Satoh N."/>
            <person name="Nishiyama T."/>
            <person name="Hasebe M."/>
            <person name="Maruyama T."/>
            <person name="Minagawa J."/>
            <person name="Obokata J."/>
            <person name="Shigenobu S."/>
        </authorList>
    </citation>
    <scope>NUCLEOTIDE SEQUENCE [LARGE SCALE GENOMIC DNA]</scope>
</reference>
<evidence type="ECO:0000313" key="2">
    <source>
        <dbReference type="Proteomes" id="UP000735302"/>
    </source>
</evidence>
<comment type="caution">
    <text evidence="1">The sequence shown here is derived from an EMBL/GenBank/DDBJ whole genome shotgun (WGS) entry which is preliminary data.</text>
</comment>
<dbReference type="AlphaFoldDB" id="A0AAV4D372"/>
<gene>
    <name evidence="1" type="ORF">PoB_006514100</name>
</gene>
<name>A0AAV4D372_9GAST</name>
<dbReference type="Proteomes" id="UP000735302">
    <property type="component" value="Unassembled WGS sequence"/>
</dbReference>
<keyword evidence="2" id="KW-1185">Reference proteome</keyword>
<evidence type="ECO:0000313" key="1">
    <source>
        <dbReference type="EMBL" id="GFO38636.1"/>
    </source>
</evidence>
<sequence length="96" mass="10707">MGLLLYKAIPQQGDLMLSGPPSGQGASGGAQICNRSVIVDLRADPLTTEPPTLPLYIRRESLRNIIKMLLERKRNKGKECTTLKFTEKDMNREPKP</sequence>
<proteinExistence type="predicted"/>
<organism evidence="1 2">
    <name type="scientific">Plakobranchus ocellatus</name>
    <dbReference type="NCBI Taxonomy" id="259542"/>
    <lineage>
        <taxon>Eukaryota</taxon>
        <taxon>Metazoa</taxon>
        <taxon>Spiralia</taxon>
        <taxon>Lophotrochozoa</taxon>
        <taxon>Mollusca</taxon>
        <taxon>Gastropoda</taxon>
        <taxon>Heterobranchia</taxon>
        <taxon>Euthyneura</taxon>
        <taxon>Panpulmonata</taxon>
        <taxon>Sacoglossa</taxon>
        <taxon>Placobranchoidea</taxon>
        <taxon>Plakobranchidae</taxon>
        <taxon>Plakobranchus</taxon>
    </lineage>
</organism>